<proteinExistence type="inferred from homology"/>
<keyword evidence="4" id="KW-0804">Transcription</keyword>
<dbReference type="CDD" id="cd05466">
    <property type="entry name" value="PBP2_LTTR_substrate"/>
    <property type="match status" value="1"/>
</dbReference>
<dbReference type="AlphaFoldDB" id="A0A6P2C4I1"/>
<dbReference type="OrthoDB" id="3181812at2"/>
<protein>
    <recommendedName>
        <fullName evidence="5">LysR substrate-binding domain-containing protein</fullName>
    </recommendedName>
</protein>
<keyword evidence="2" id="KW-0805">Transcription regulation</keyword>
<accession>A0A6P2C4I1</accession>
<dbReference type="Proteomes" id="UP000460272">
    <property type="component" value="Unassembled WGS sequence"/>
</dbReference>
<evidence type="ECO:0000256" key="1">
    <source>
        <dbReference type="ARBA" id="ARBA00009437"/>
    </source>
</evidence>
<keyword evidence="7" id="KW-1185">Reference proteome</keyword>
<comment type="similarity">
    <text evidence="1">Belongs to the LysR transcriptional regulatory family.</text>
</comment>
<evidence type="ECO:0000256" key="4">
    <source>
        <dbReference type="ARBA" id="ARBA00023163"/>
    </source>
</evidence>
<dbReference type="EMBL" id="RPFW01000002">
    <property type="protein sequence ID" value="TVZ05081.1"/>
    <property type="molecule type" value="Genomic_DNA"/>
</dbReference>
<dbReference type="GO" id="GO:0003700">
    <property type="term" value="F:DNA-binding transcription factor activity"/>
    <property type="evidence" value="ECO:0007669"/>
    <property type="project" value="TreeGrafter"/>
</dbReference>
<dbReference type="GO" id="GO:0003677">
    <property type="term" value="F:DNA binding"/>
    <property type="evidence" value="ECO:0007669"/>
    <property type="project" value="UniProtKB-KW"/>
</dbReference>
<dbReference type="Pfam" id="PF03466">
    <property type="entry name" value="LysR_substrate"/>
    <property type="match status" value="1"/>
</dbReference>
<evidence type="ECO:0000313" key="6">
    <source>
        <dbReference type="EMBL" id="TVZ05081.1"/>
    </source>
</evidence>
<dbReference type="PANTHER" id="PTHR30346:SF28">
    <property type="entry name" value="HTH-TYPE TRANSCRIPTIONAL REGULATOR CYNR"/>
    <property type="match status" value="1"/>
</dbReference>
<reference evidence="6 7" key="1">
    <citation type="submission" date="2018-11" db="EMBL/GenBank/DDBJ databases">
        <title>Trebonia kvetii gen.nov., sp.nov., a novel acidophilic actinobacterium, and proposal of the new actinobacterial family Treboniaceae fam. nov.</title>
        <authorList>
            <person name="Rapoport D."/>
            <person name="Sagova-Mareckova M."/>
            <person name="Sedlacek I."/>
            <person name="Provaznik J."/>
            <person name="Kralova S."/>
            <person name="Pavlinic D."/>
            <person name="Benes V."/>
            <person name="Kopecky J."/>
        </authorList>
    </citation>
    <scope>NUCLEOTIDE SEQUENCE [LARGE SCALE GENOMIC DNA]</scope>
    <source>
        <strain evidence="6 7">15Tr583</strain>
    </source>
</reference>
<keyword evidence="3" id="KW-0238">DNA-binding</keyword>
<gene>
    <name evidence="6" type="ORF">EAS64_10725</name>
</gene>
<evidence type="ECO:0000256" key="2">
    <source>
        <dbReference type="ARBA" id="ARBA00023015"/>
    </source>
</evidence>
<organism evidence="6 7">
    <name type="scientific">Trebonia kvetii</name>
    <dbReference type="NCBI Taxonomy" id="2480626"/>
    <lineage>
        <taxon>Bacteria</taxon>
        <taxon>Bacillati</taxon>
        <taxon>Actinomycetota</taxon>
        <taxon>Actinomycetes</taxon>
        <taxon>Streptosporangiales</taxon>
        <taxon>Treboniaceae</taxon>
        <taxon>Trebonia</taxon>
    </lineage>
</organism>
<dbReference type="RefSeq" id="WP_145852786.1">
    <property type="nucleotide sequence ID" value="NZ_RPFW01000002.1"/>
</dbReference>
<evidence type="ECO:0000256" key="3">
    <source>
        <dbReference type="ARBA" id="ARBA00023125"/>
    </source>
</evidence>
<evidence type="ECO:0000313" key="7">
    <source>
        <dbReference type="Proteomes" id="UP000460272"/>
    </source>
</evidence>
<dbReference type="Gene3D" id="3.40.190.290">
    <property type="match status" value="1"/>
</dbReference>
<dbReference type="InterPro" id="IPR005119">
    <property type="entry name" value="LysR_subst-bd"/>
</dbReference>
<evidence type="ECO:0000259" key="5">
    <source>
        <dbReference type="Pfam" id="PF03466"/>
    </source>
</evidence>
<name>A0A6P2C4I1_9ACTN</name>
<comment type="caution">
    <text evidence="6">The sequence shown here is derived from an EMBL/GenBank/DDBJ whole genome shotgun (WGS) entry which is preliminary data.</text>
</comment>
<dbReference type="GO" id="GO:0032993">
    <property type="term" value="C:protein-DNA complex"/>
    <property type="evidence" value="ECO:0007669"/>
    <property type="project" value="TreeGrafter"/>
</dbReference>
<dbReference type="SUPFAM" id="SSF53850">
    <property type="entry name" value="Periplasmic binding protein-like II"/>
    <property type="match status" value="1"/>
</dbReference>
<sequence>MLSALSGHDVDVAFAGSARPLPREYASRTLLHVPQLLAVPAGHALAGKRAVGIRQLEHETFIDLPPGFAMRTVADEVFTAYGMRRAIAAEVGGIDAIAAFVRAGVGIAILPVYAITPHGDLRAVKVREHDFRWSLNAVVLRRRRLTAAAAALLELAGAHLIEQPGVERPS</sequence>
<dbReference type="PANTHER" id="PTHR30346">
    <property type="entry name" value="TRANSCRIPTIONAL DUAL REGULATOR HCAR-RELATED"/>
    <property type="match status" value="1"/>
</dbReference>
<feature type="domain" description="LysR substrate-binding" evidence="5">
    <location>
        <begin position="2"/>
        <end position="159"/>
    </location>
</feature>